<protein>
    <recommendedName>
        <fullName evidence="9">Homeobox domain-containing protein</fullName>
    </recommendedName>
</protein>
<dbReference type="InterPro" id="IPR050720">
    <property type="entry name" value="Engrailed_Homeobox_TFs"/>
</dbReference>
<dbReference type="InterPro" id="IPR009057">
    <property type="entry name" value="Homeodomain-like_sf"/>
</dbReference>
<organism evidence="10 11">
    <name type="scientific">Rhynchosporium graminicola</name>
    <dbReference type="NCBI Taxonomy" id="2792576"/>
    <lineage>
        <taxon>Eukaryota</taxon>
        <taxon>Fungi</taxon>
        <taxon>Dikarya</taxon>
        <taxon>Ascomycota</taxon>
        <taxon>Pezizomycotina</taxon>
        <taxon>Leotiomycetes</taxon>
        <taxon>Helotiales</taxon>
        <taxon>Ploettnerulaceae</taxon>
        <taxon>Rhynchosporium</taxon>
    </lineage>
</organism>
<feature type="compositionally biased region" description="Low complexity" evidence="8">
    <location>
        <begin position="465"/>
        <end position="477"/>
    </location>
</feature>
<evidence type="ECO:0000256" key="7">
    <source>
        <dbReference type="RuleBase" id="RU000682"/>
    </source>
</evidence>
<dbReference type="Gene3D" id="1.10.10.60">
    <property type="entry name" value="Homeodomain-like"/>
    <property type="match status" value="1"/>
</dbReference>
<feature type="region of interest" description="Disordered" evidence="8">
    <location>
        <begin position="97"/>
        <end position="177"/>
    </location>
</feature>
<evidence type="ECO:0000259" key="9">
    <source>
        <dbReference type="PROSITE" id="PS50071"/>
    </source>
</evidence>
<evidence type="ECO:0000256" key="2">
    <source>
        <dbReference type="ARBA" id="ARBA00010896"/>
    </source>
</evidence>
<dbReference type="EMBL" id="FJUW01000004">
    <property type="protein sequence ID" value="CZS90362.1"/>
    <property type="molecule type" value="Genomic_DNA"/>
</dbReference>
<dbReference type="PANTHER" id="PTHR24341">
    <property type="entry name" value="HOMEOBOX PROTEIN ENGRAILED"/>
    <property type="match status" value="1"/>
</dbReference>
<comment type="similarity">
    <text evidence="2">Belongs to the engrailed homeobox family.</text>
</comment>
<feature type="region of interest" description="Disordered" evidence="8">
    <location>
        <begin position="260"/>
        <end position="283"/>
    </location>
</feature>
<keyword evidence="3 6" id="KW-0238">DNA-binding</keyword>
<evidence type="ECO:0000313" key="10">
    <source>
        <dbReference type="EMBL" id="CZS90362.1"/>
    </source>
</evidence>
<dbReference type="InParanoid" id="A0A1E1JXB7"/>
<evidence type="ECO:0000256" key="4">
    <source>
        <dbReference type="ARBA" id="ARBA00023155"/>
    </source>
</evidence>
<sequence length="666" mass="73677">MEFFEPTQYHHQHPHYPHEQMSHYSDVHQSYAMAQPAPMIAMPNIAKANETKPRLGKDEVDILEREFKKNPKPTTQTKRQFAEEMGVDLARINNWFQNRRAKRKQEKKQEANEAGRARDAMGYSDPSSPDFYSQGSGYYSDNSQTAPTQQSSAQFSTPIGPPTPVASCNPQYTDPSTASIESFHRTMVAAQAGSGLDGFSNFAQRHNSIYEEQIHDFSGSDRAQFPPPSESLDHFDIGQAYSYPSTFSNSLYLDQSRSLSFPQVQSPGEESNSTPMPFSNFQTAGQEAPVPQLLTTLPTQLLPSRLFDRLPQQSDEQFTQSPEPIREAIVPIGFTYDCAEANESSMSPPPGSSMTFRSPPPRMDIASRRKVQVKPAALVADTLRGRPSMGPRTVSQAEGFRRTTHSPATSPMRRIVSAGGNRNVLNGRISKSGFESSQRSPINLGGFADAGSFLEYNHQNIRHPSLTAGSSLSSSLAPPTPMSPRESEMNFPKTESNRSTASPIEGGVNFVFNAGVPGCFTTMEGDQNLASPPETPHALLAVSSDSWANNLDLSDKTWQFDIQDEPLYTPAQDSFSTEIHMPQPLYLGNMSQPVTPAFGHFNHNVMFGHESPQFKNEPAQYTLPTQSGSEYTFLESNQQYLGMSPATTKQKTFQFSHTTAADFSEK</sequence>
<dbReference type="Proteomes" id="UP000178129">
    <property type="component" value="Unassembled WGS sequence"/>
</dbReference>
<keyword evidence="11" id="KW-1185">Reference proteome</keyword>
<dbReference type="GO" id="GO:0003677">
    <property type="term" value="F:DNA binding"/>
    <property type="evidence" value="ECO:0007669"/>
    <property type="project" value="UniProtKB-UniRule"/>
</dbReference>
<name>A0A1E1JXB7_9HELO</name>
<dbReference type="STRING" id="914237.A0A1E1JXB7"/>
<reference evidence="11" key="1">
    <citation type="submission" date="2016-03" db="EMBL/GenBank/DDBJ databases">
        <authorList>
            <person name="Ploux O."/>
        </authorList>
    </citation>
    <scope>NUCLEOTIDE SEQUENCE [LARGE SCALE GENOMIC DNA]</scope>
    <source>
        <strain evidence="11">UK7</strain>
    </source>
</reference>
<dbReference type="PROSITE" id="PS00027">
    <property type="entry name" value="HOMEOBOX_1"/>
    <property type="match status" value="1"/>
</dbReference>
<dbReference type="SUPFAM" id="SSF46689">
    <property type="entry name" value="Homeodomain-like"/>
    <property type="match status" value="1"/>
</dbReference>
<feature type="compositionally biased region" description="Polar residues" evidence="8">
    <location>
        <begin position="166"/>
        <end position="177"/>
    </location>
</feature>
<keyword evidence="4 6" id="KW-0371">Homeobox</keyword>
<dbReference type="InterPro" id="IPR017970">
    <property type="entry name" value="Homeobox_CS"/>
</dbReference>
<dbReference type="GO" id="GO:0016586">
    <property type="term" value="C:RSC-type complex"/>
    <property type="evidence" value="ECO:0007669"/>
    <property type="project" value="TreeGrafter"/>
</dbReference>
<feature type="region of interest" description="Disordered" evidence="8">
    <location>
        <begin position="465"/>
        <end position="504"/>
    </location>
</feature>
<dbReference type="GO" id="GO:0000981">
    <property type="term" value="F:DNA-binding transcription factor activity, RNA polymerase II-specific"/>
    <property type="evidence" value="ECO:0007669"/>
    <property type="project" value="InterPro"/>
</dbReference>
<feature type="domain" description="Homeobox" evidence="9">
    <location>
        <begin position="46"/>
        <end position="106"/>
    </location>
</feature>
<dbReference type="PANTHER" id="PTHR24341:SF6">
    <property type="entry name" value="HOMEOBOX PROTEIN INVECTED"/>
    <property type="match status" value="1"/>
</dbReference>
<dbReference type="CDD" id="cd00086">
    <property type="entry name" value="homeodomain"/>
    <property type="match status" value="1"/>
</dbReference>
<feature type="compositionally biased region" description="Polar residues" evidence="8">
    <location>
        <begin position="493"/>
        <end position="502"/>
    </location>
</feature>
<dbReference type="PROSITE" id="PS50071">
    <property type="entry name" value="HOMEOBOX_2"/>
    <property type="match status" value="1"/>
</dbReference>
<evidence type="ECO:0000256" key="8">
    <source>
        <dbReference type="SAM" id="MobiDB-lite"/>
    </source>
</evidence>
<comment type="subcellular location">
    <subcellularLocation>
        <location evidence="1 6 7">Nucleus</location>
    </subcellularLocation>
</comment>
<evidence type="ECO:0000256" key="1">
    <source>
        <dbReference type="ARBA" id="ARBA00004123"/>
    </source>
</evidence>
<dbReference type="Pfam" id="PF00046">
    <property type="entry name" value="Homeodomain"/>
    <property type="match status" value="1"/>
</dbReference>
<dbReference type="SMART" id="SM00389">
    <property type="entry name" value="HOX"/>
    <property type="match status" value="1"/>
</dbReference>
<feature type="DNA-binding region" description="Homeobox" evidence="6">
    <location>
        <begin position="48"/>
        <end position="107"/>
    </location>
</feature>
<accession>A0A1E1JXB7</accession>
<evidence type="ECO:0000256" key="3">
    <source>
        <dbReference type="ARBA" id="ARBA00023125"/>
    </source>
</evidence>
<evidence type="ECO:0000313" key="11">
    <source>
        <dbReference type="Proteomes" id="UP000178129"/>
    </source>
</evidence>
<evidence type="ECO:0000256" key="5">
    <source>
        <dbReference type="ARBA" id="ARBA00023242"/>
    </source>
</evidence>
<gene>
    <name evidence="10" type="ORF">RCO7_08572</name>
</gene>
<feature type="region of interest" description="Disordered" evidence="8">
    <location>
        <begin position="384"/>
        <end position="414"/>
    </location>
</feature>
<dbReference type="InterPro" id="IPR001356">
    <property type="entry name" value="HD"/>
</dbReference>
<feature type="compositionally biased region" description="Low complexity" evidence="8">
    <location>
        <begin position="143"/>
        <end position="158"/>
    </location>
</feature>
<evidence type="ECO:0000256" key="6">
    <source>
        <dbReference type="PROSITE-ProRule" id="PRU00108"/>
    </source>
</evidence>
<feature type="compositionally biased region" description="Polar residues" evidence="8">
    <location>
        <begin position="125"/>
        <end position="142"/>
    </location>
</feature>
<proteinExistence type="inferred from homology"/>
<keyword evidence="5 6" id="KW-0539">Nucleus</keyword>
<feature type="compositionally biased region" description="Basic and acidic residues" evidence="8">
    <location>
        <begin position="107"/>
        <end position="119"/>
    </location>
</feature>
<dbReference type="AlphaFoldDB" id="A0A1E1JXB7"/>
<comment type="caution">
    <text evidence="10">The sequence shown here is derived from an EMBL/GenBank/DDBJ whole genome shotgun (WGS) entry which is preliminary data.</text>
</comment>